<dbReference type="InterPro" id="IPR001138">
    <property type="entry name" value="Zn2Cys6_DnaBD"/>
</dbReference>
<organism evidence="4 5">
    <name type="scientific">Coleophoma cylindrospora</name>
    <dbReference type="NCBI Taxonomy" id="1849047"/>
    <lineage>
        <taxon>Eukaryota</taxon>
        <taxon>Fungi</taxon>
        <taxon>Dikarya</taxon>
        <taxon>Ascomycota</taxon>
        <taxon>Pezizomycotina</taxon>
        <taxon>Leotiomycetes</taxon>
        <taxon>Helotiales</taxon>
        <taxon>Dermateaceae</taxon>
        <taxon>Coleophoma</taxon>
    </lineage>
</organism>
<dbReference type="OrthoDB" id="3527173at2759"/>
<name>A0A3D8QFD2_9HELO</name>
<dbReference type="GO" id="GO:0000981">
    <property type="term" value="F:DNA-binding transcription factor activity, RNA polymerase II-specific"/>
    <property type="evidence" value="ECO:0007669"/>
    <property type="project" value="InterPro"/>
</dbReference>
<dbReference type="PROSITE" id="PS00463">
    <property type="entry name" value="ZN2_CY6_FUNGAL_1"/>
    <property type="match status" value="1"/>
</dbReference>
<protein>
    <recommendedName>
        <fullName evidence="3">Zn(2)-C6 fungal-type domain-containing protein</fullName>
    </recommendedName>
</protein>
<dbReference type="GO" id="GO:0008270">
    <property type="term" value="F:zinc ion binding"/>
    <property type="evidence" value="ECO:0007669"/>
    <property type="project" value="InterPro"/>
</dbReference>
<dbReference type="CDD" id="cd00067">
    <property type="entry name" value="GAL4"/>
    <property type="match status" value="1"/>
</dbReference>
<dbReference type="InterPro" id="IPR036864">
    <property type="entry name" value="Zn2-C6_fun-type_DNA-bd_sf"/>
</dbReference>
<gene>
    <name evidence="4" type="ORF">BP6252_11918</name>
</gene>
<sequence>MHFESYLTGTATPSSNCTFVSEMNQNKRPRVDPDAAAFDDHHPSSKPQLTRACVECKKHKIKCLVQPGQEACNKCLKSGIRCVPHSLAQKFIDKDTDWKSHATSTMEQLKCAVGDLLQHNNLSDLSSYHVSTAICLRPAEAPAGPMFLSTMNHANVRTIGNFMSEGPSTQQQENDSNLVPLPMNNLYSPTEPGNSRLIRVDPSLL</sequence>
<feature type="compositionally biased region" description="Polar residues" evidence="2">
    <location>
        <begin position="166"/>
        <end position="177"/>
    </location>
</feature>
<evidence type="ECO:0000259" key="3">
    <source>
        <dbReference type="PROSITE" id="PS50048"/>
    </source>
</evidence>
<keyword evidence="1" id="KW-0539">Nucleus</keyword>
<dbReference type="SUPFAM" id="SSF57701">
    <property type="entry name" value="Zn2/Cys6 DNA-binding domain"/>
    <property type="match status" value="1"/>
</dbReference>
<feature type="region of interest" description="Disordered" evidence="2">
    <location>
        <begin position="163"/>
        <end position="194"/>
    </location>
</feature>
<feature type="domain" description="Zn(2)-C6 fungal-type" evidence="3">
    <location>
        <begin position="52"/>
        <end position="83"/>
    </location>
</feature>
<dbReference type="AlphaFoldDB" id="A0A3D8QFD2"/>
<reference evidence="4 5" key="1">
    <citation type="journal article" date="2018" name="IMA Fungus">
        <title>IMA Genome-F 9: Draft genome sequence of Annulohypoxylon stygium, Aspergillus mulundensis, Berkeleyomyces basicola (syn. Thielaviopsis basicola), Ceratocystis smalleyi, two Cercospora beticola strains, Coleophoma cylindrospora, Fusarium fracticaudum, Phialophora cf. hyalina, and Morchella septimelata.</title>
        <authorList>
            <person name="Wingfield B.D."/>
            <person name="Bills G.F."/>
            <person name="Dong Y."/>
            <person name="Huang W."/>
            <person name="Nel W.J."/>
            <person name="Swalarsk-Parry B.S."/>
            <person name="Vaghefi N."/>
            <person name="Wilken P.M."/>
            <person name="An Z."/>
            <person name="de Beer Z.W."/>
            <person name="De Vos L."/>
            <person name="Chen L."/>
            <person name="Duong T.A."/>
            <person name="Gao Y."/>
            <person name="Hammerbacher A."/>
            <person name="Kikkert J.R."/>
            <person name="Li Y."/>
            <person name="Li H."/>
            <person name="Li K."/>
            <person name="Li Q."/>
            <person name="Liu X."/>
            <person name="Ma X."/>
            <person name="Naidoo K."/>
            <person name="Pethybridge S.J."/>
            <person name="Sun J."/>
            <person name="Steenkamp E.T."/>
            <person name="van der Nest M.A."/>
            <person name="van Wyk S."/>
            <person name="Wingfield M.J."/>
            <person name="Xiong C."/>
            <person name="Yue Q."/>
            <person name="Zhang X."/>
        </authorList>
    </citation>
    <scope>NUCLEOTIDE SEQUENCE [LARGE SCALE GENOMIC DNA]</scope>
    <source>
        <strain evidence="4 5">BP6252</strain>
    </source>
</reference>
<evidence type="ECO:0000256" key="1">
    <source>
        <dbReference type="ARBA" id="ARBA00023242"/>
    </source>
</evidence>
<evidence type="ECO:0000313" key="4">
    <source>
        <dbReference type="EMBL" id="RDW60535.1"/>
    </source>
</evidence>
<dbReference type="Gene3D" id="4.10.240.10">
    <property type="entry name" value="Zn(2)-C6 fungal-type DNA-binding domain"/>
    <property type="match status" value="1"/>
</dbReference>
<proteinExistence type="predicted"/>
<evidence type="ECO:0000313" key="5">
    <source>
        <dbReference type="Proteomes" id="UP000256645"/>
    </source>
</evidence>
<dbReference type="Proteomes" id="UP000256645">
    <property type="component" value="Unassembled WGS sequence"/>
</dbReference>
<comment type="caution">
    <text evidence="4">The sequence shown here is derived from an EMBL/GenBank/DDBJ whole genome shotgun (WGS) entry which is preliminary data.</text>
</comment>
<dbReference type="SMART" id="SM00066">
    <property type="entry name" value="GAL4"/>
    <property type="match status" value="1"/>
</dbReference>
<evidence type="ECO:0000256" key="2">
    <source>
        <dbReference type="SAM" id="MobiDB-lite"/>
    </source>
</evidence>
<dbReference type="EMBL" id="PDLM01000015">
    <property type="protein sequence ID" value="RDW60535.1"/>
    <property type="molecule type" value="Genomic_DNA"/>
</dbReference>
<dbReference type="Pfam" id="PF00172">
    <property type="entry name" value="Zn_clus"/>
    <property type="match status" value="1"/>
</dbReference>
<dbReference type="PROSITE" id="PS50048">
    <property type="entry name" value="ZN2_CY6_FUNGAL_2"/>
    <property type="match status" value="1"/>
</dbReference>
<keyword evidence="5" id="KW-1185">Reference proteome</keyword>
<accession>A0A3D8QFD2</accession>